<keyword evidence="2" id="KW-1133">Transmembrane helix</keyword>
<gene>
    <name evidence="5" type="ORF">GCM10008119_09700</name>
</gene>
<dbReference type="SMART" id="SM00028">
    <property type="entry name" value="TPR"/>
    <property type="match status" value="6"/>
</dbReference>
<dbReference type="PANTHER" id="PTHR34220:SF7">
    <property type="entry name" value="SENSOR HISTIDINE KINASE YPDA"/>
    <property type="match status" value="1"/>
</dbReference>
<evidence type="ECO:0008006" key="7">
    <source>
        <dbReference type="Google" id="ProtNLM"/>
    </source>
</evidence>
<keyword evidence="2" id="KW-0812">Transmembrane</keyword>
<evidence type="ECO:0000259" key="3">
    <source>
        <dbReference type="Pfam" id="PF02518"/>
    </source>
</evidence>
<feature type="repeat" description="TPR" evidence="1">
    <location>
        <begin position="73"/>
        <end position="106"/>
    </location>
</feature>
<feature type="repeat" description="TPR" evidence="1">
    <location>
        <begin position="154"/>
        <end position="187"/>
    </location>
</feature>
<keyword evidence="1" id="KW-0802">TPR repeat</keyword>
<feature type="domain" description="Signal transduction histidine kinase internal region" evidence="4">
    <location>
        <begin position="510"/>
        <end position="589"/>
    </location>
</feature>
<evidence type="ECO:0000256" key="1">
    <source>
        <dbReference type="PROSITE-ProRule" id="PRU00339"/>
    </source>
</evidence>
<comment type="caution">
    <text evidence="5">The sequence shown here is derived from an EMBL/GenBank/DDBJ whole genome shotgun (WGS) entry which is preliminary data.</text>
</comment>
<dbReference type="InterPro" id="IPR019734">
    <property type="entry name" value="TPR_rpt"/>
</dbReference>
<dbReference type="Proteomes" id="UP000645390">
    <property type="component" value="Unassembled WGS sequence"/>
</dbReference>
<dbReference type="InterPro" id="IPR003594">
    <property type="entry name" value="HATPase_dom"/>
</dbReference>
<keyword evidence="2" id="KW-0472">Membrane</keyword>
<dbReference type="Pfam" id="PF06580">
    <property type="entry name" value="His_kinase"/>
    <property type="match status" value="1"/>
</dbReference>
<dbReference type="InterPro" id="IPR036890">
    <property type="entry name" value="HATPase_C_sf"/>
</dbReference>
<name>A0ABQ2BE42_9SPHI</name>
<evidence type="ECO:0000313" key="6">
    <source>
        <dbReference type="Proteomes" id="UP000645390"/>
    </source>
</evidence>
<sequence length="728" mass="83399">MCFARTSKVAAQTPAIDTLNKKISLYLPDDNKKAVLLYTLSTQYIYSNPKKSLQLIDRILSFNPKVVDKNVISSAYRLKGITLYYLSDFPKALSSLQKAYQMDKQSDNKPGLPGDLASIGMIYMAYSNFPEALNYYQQAARLLEHLPKMESDATAVYANIGLIYSEMKDYDKALEHVQKSYAIFKRLNNTNGQANMLGNMAVIYSKQQNFRKALQYGQRAVALSDSIDDKIGSAREHGNLSEHYSKVGENDLALASGLKAIELNKVLSNTKSISYNMNNVAEIYFKKNNLTKATSYGLSSLQIAKKLNILEVQRDASETLSRIYEKRKMPDSSLSYYRQYSTLKDSIINDQKTKEFTRLGIQYDFDKKESTYKQQQLLFNEKLKQQQLQLALNNAEIQKGIQLRDLQAIQLQNEKLQTQEKEKKLIISTNKEKLQAGKLKVLSQEQQLNKLRMNQFWLYGILSIVVVISVSIYLLNLYRIRQLRYKNTLQLQQSEQQSRELTYQHQLSESELKAIRAQMNPHFIFNVLNSIESYIMENDKKTASRLVQKFASLSRLILENSIKSLVTADKEWKALILYTELQALRYNNTFQHEFIQPEDLQLSNLLLPPMLIQPLIENAIYHGLIPSENSDKQLKIRLEKENNRLKITVEDNGIGLTKSSKANRMQGVKEKSIGIESIHERVEMINLQYKTKVAGFSVAENKDHQGTIAVITLPLLFVAEEVPETVEA</sequence>
<dbReference type="Gene3D" id="1.25.40.10">
    <property type="entry name" value="Tetratricopeptide repeat domain"/>
    <property type="match status" value="2"/>
</dbReference>
<protein>
    <recommendedName>
        <fullName evidence="7">Tetratricopeptide repeat protein</fullName>
    </recommendedName>
</protein>
<keyword evidence="6" id="KW-1185">Reference proteome</keyword>
<feature type="transmembrane region" description="Helical" evidence="2">
    <location>
        <begin position="456"/>
        <end position="478"/>
    </location>
</feature>
<dbReference type="PANTHER" id="PTHR34220">
    <property type="entry name" value="SENSOR HISTIDINE KINASE YPDA"/>
    <property type="match status" value="1"/>
</dbReference>
<dbReference type="Gene3D" id="3.30.565.10">
    <property type="entry name" value="Histidine kinase-like ATPase, C-terminal domain"/>
    <property type="match status" value="1"/>
</dbReference>
<feature type="domain" description="Histidine kinase/HSP90-like ATPase" evidence="3">
    <location>
        <begin position="611"/>
        <end position="715"/>
    </location>
</feature>
<evidence type="ECO:0000313" key="5">
    <source>
        <dbReference type="EMBL" id="GGI23846.1"/>
    </source>
</evidence>
<proteinExistence type="predicted"/>
<feature type="repeat" description="TPR" evidence="1">
    <location>
        <begin position="113"/>
        <end position="146"/>
    </location>
</feature>
<dbReference type="InterPro" id="IPR011990">
    <property type="entry name" value="TPR-like_helical_dom_sf"/>
</dbReference>
<evidence type="ECO:0000256" key="2">
    <source>
        <dbReference type="SAM" id="Phobius"/>
    </source>
</evidence>
<dbReference type="InterPro" id="IPR050640">
    <property type="entry name" value="Bact_2-comp_sensor_kinase"/>
</dbReference>
<reference evidence="6" key="1">
    <citation type="journal article" date="2019" name="Int. J. Syst. Evol. Microbiol.">
        <title>The Global Catalogue of Microorganisms (GCM) 10K type strain sequencing project: providing services to taxonomists for standard genome sequencing and annotation.</title>
        <authorList>
            <consortium name="The Broad Institute Genomics Platform"/>
            <consortium name="The Broad Institute Genome Sequencing Center for Infectious Disease"/>
            <person name="Wu L."/>
            <person name="Ma J."/>
        </authorList>
    </citation>
    <scope>NUCLEOTIDE SEQUENCE [LARGE SCALE GENOMIC DNA]</scope>
    <source>
        <strain evidence="6">CCM 8939</strain>
    </source>
</reference>
<dbReference type="Pfam" id="PF02518">
    <property type="entry name" value="HATPase_c"/>
    <property type="match status" value="1"/>
</dbReference>
<dbReference type="InterPro" id="IPR010559">
    <property type="entry name" value="Sig_transdc_His_kin_internal"/>
</dbReference>
<evidence type="ECO:0000259" key="4">
    <source>
        <dbReference type="Pfam" id="PF06580"/>
    </source>
</evidence>
<dbReference type="Pfam" id="PF13424">
    <property type="entry name" value="TPR_12"/>
    <property type="match status" value="1"/>
</dbReference>
<dbReference type="SUPFAM" id="SSF55874">
    <property type="entry name" value="ATPase domain of HSP90 chaperone/DNA topoisomerase II/histidine kinase"/>
    <property type="match status" value="1"/>
</dbReference>
<dbReference type="SUPFAM" id="SSF48452">
    <property type="entry name" value="TPR-like"/>
    <property type="match status" value="2"/>
</dbReference>
<accession>A0ABQ2BE42</accession>
<organism evidence="5 6">
    <name type="scientific">Pedobacter mendelii</name>
    <dbReference type="NCBI Taxonomy" id="1908240"/>
    <lineage>
        <taxon>Bacteria</taxon>
        <taxon>Pseudomonadati</taxon>
        <taxon>Bacteroidota</taxon>
        <taxon>Sphingobacteriia</taxon>
        <taxon>Sphingobacteriales</taxon>
        <taxon>Sphingobacteriaceae</taxon>
        <taxon>Pedobacter</taxon>
    </lineage>
</organism>
<dbReference type="EMBL" id="BMDJ01000002">
    <property type="protein sequence ID" value="GGI23846.1"/>
    <property type="molecule type" value="Genomic_DNA"/>
</dbReference>
<dbReference type="PROSITE" id="PS50005">
    <property type="entry name" value="TPR"/>
    <property type="match status" value="3"/>
</dbReference>